<evidence type="ECO:0000313" key="2">
    <source>
        <dbReference type="Proteomes" id="UP000184236"/>
    </source>
</evidence>
<dbReference type="OrthoDB" id="1262909at2"/>
<dbReference type="AlphaFoldDB" id="A0A1M4TGS3"/>
<sequence>MNNKIKLALALVGAGTAVAWGLNRKKKMQKKTFTAPDGNTYEENKIYRTYDNKLYKNGKEIHFETPALEQNASGNHSFDEHAAHLPKNYEAINKDINYHQKGVRHH</sequence>
<name>A0A1M4TGS3_9FLAO</name>
<keyword evidence="2" id="KW-1185">Reference proteome</keyword>
<proteinExistence type="predicted"/>
<dbReference type="RefSeq" id="WP_072883122.1">
    <property type="nucleotide sequence ID" value="NZ_FQVO01000001.1"/>
</dbReference>
<protein>
    <submittedName>
        <fullName evidence="1">Uncharacterized protein</fullName>
    </submittedName>
</protein>
<evidence type="ECO:0000313" key="1">
    <source>
        <dbReference type="EMBL" id="SHE43712.1"/>
    </source>
</evidence>
<gene>
    <name evidence="1" type="ORF">SAMN05444408_101378</name>
</gene>
<accession>A0A1M4TGS3</accession>
<organism evidence="1 2">
    <name type="scientific">Chryseobacterium takakiae</name>
    <dbReference type="NCBI Taxonomy" id="1302685"/>
    <lineage>
        <taxon>Bacteria</taxon>
        <taxon>Pseudomonadati</taxon>
        <taxon>Bacteroidota</taxon>
        <taxon>Flavobacteriia</taxon>
        <taxon>Flavobacteriales</taxon>
        <taxon>Weeksellaceae</taxon>
        <taxon>Chryseobacterium group</taxon>
        <taxon>Chryseobacterium</taxon>
    </lineage>
</organism>
<dbReference type="STRING" id="1302685.SAMN05444408_101378"/>
<reference evidence="2" key="1">
    <citation type="submission" date="2016-11" db="EMBL/GenBank/DDBJ databases">
        <authorList>
            <person name="Varghese N."/>
            <person name="Submissions S."/>
        </authorList>
    </citation>
    <scope>NUCLEOTIDE SEQUENCE [LARGE SCALE GENOMIC DNA]</scope>
    <source>
        <strain evidence="2">DSM 26898</strain>
    </source>
</reference>
<dbReference type="EMBL" id="FQVO01000001">
    <property type="protein sequence ID" value="SHE43712.1"/>
    <property type="molecule type" value="Genomic_DNA"/>
</dbReference>
<dbReference type="Proteomes" id="UP000184236">
    <property type="component" value="Unassembled WGS sequence"/>
</dbReference>